<dbReference type="Gene3D" id="3.10.450.50">
    <property type="match status" value="1"/>
</dbReference>
<comment type="caution">
    <text evidence="1">The sequence shown here is derived from an EMBL/GenBank/DDBJ whole genome shotgun (WGS) entry which is preliminary data.</text>
</comment>
<dbReference type="EMBL" id="BPPX01000049">
    <property type="protein sequence ID" value="GJC90108.1"/>
    <property type="molecule type" value="Genomic_DNA"/>
</dbReference>
<dbReference type="AlphaFoldDB" id="A0AA37GZA9"/>
<dbReference type="Proteomes" id="UP001055172">
    <property type="component" value="Unassembled WGS sequence"/>
</dbReference>
<protein>
    <recommendedName>
        <fullName evidence="3">SnoaL-like domain-containing protein</fullName>
    </recommendedName>
</protein>
<dbReference type="InterPro" id="IPR032710">
    <property type="entry name" value="NTF2-like_dom_sf"/>
</dbReference>
<organism evidence="1 2">
    <name type="scientific">Colletotrichum liriopes</name>
    <dbReference type="NCBI Taxonomy" id="708192"/>
    <lineage>
        <taxon>Eukaryota</taxon>
        <taxon>Fungi</taxon>
        <taxon>Dikarya</taxon>
        <taxon>Ascomycota</taxon>
        <taxon>Pezizomycotina</taxon>
        <taxon>Sordariomycetes</taxon>
        <taxon>Hypocreomycetidae</taxon>
        <taxon>Glomerellales</taxon>
        <taxon>Glomerellaceae</taxon>
        <taxon>Colletotrichum</taxon>
        <taxon>Colletotrichum spaethianum species complex</taxon>
    </lineage>
</organism>
<keyword evidence="2" id="KW-1185">Reference proteome</keyword>
<sequence>MEIEREIDQVYNSLEDPQPHTAEQVKAIRNLIKLNLVTFIYRQYDETRKLISPNYKQHNYEAGDGPESIIEFTNYFYEKCEKTGNQVKLEPRIKRILVDGDYIVIHTHLLRWNGDRGMNIMDIYRYKDGQFLEHWDLLGEVPEHCKNANGVF</sequence>
<evidence type="ECO:0000313" key="2">
    <source>
        <dbReference type="Proteomes" id="UP001055172"/>
    </source>
</evidence>
<dbReference type="SUPFAM" id="SSF54427">
    <property type="entry name" value="NTF2-like"/>
    <property type="match status" value="1"/>
</dbReference>
<evidence type="ECO:0008006" key="3">
    <source>
        <dbReference type="Google" id="ProtNLM"/>
    </source>
</evidence>
<accession>A0AA37GZA9</accession>
<proteinExistence type="predicted"/>
<name>A0AA37GZA9_9PEZI</name>
<evidence type="ECO:0000313" key="1">
    <source>
        <dbReference type="EMBL" id="GJC90108.1"/>
    </source>
</evidence>
<gene>
    <name evidence="1" type="ORF">ColLi_12946</name>
</gene>
<reference evidence="1 2" key="1">
    <citation type="submission" date="2021-07" db="EMBL/GenBank/DDBJ databases">
        <title>Genome data of Colletotrichum spaethianum.</title>
        <authorList>
            <person name="Utami Y.D."/>
            <person name="Hiruma K."/>
        </authorList>
    </citation>
    <scope>NUCLEOTIDE SEQUENCE [LARGE SCALE GENOMIC DNA]</scope>
    <source>
        <strain evidence="1 2">MAFF 242679</strain>
    </source>
</reference>